<dbReference type="Proteomes" id="UP000245410">
    <property type="component" value="Unassembled WGS sequence"/>
</dbReference>
<evidence type="ECO:0000256" key="3">
    <source>
        <dbReference type="ARBA" id="ARBA00022475"/>
    </source>
</evidence>
<dbReference type="GO" id="GO:0005886">
    <property type="term" value="C:plasma membrane"/>
    <property type="evidence" value="ECO:0007669"/>
    <property type="project" value="UniProtKB-SubCell"/>
</dbReference>
<keyword evidence="10" id="KW-1185">Reference proteome</keyword>
<keyword evidence="6 7" id="KW-1133">Transmembrane helix</keyword>
<comment type="similarity">
    <text evidence="2">Belongs to the UPF0053 family.</text>
</comment>
<evidence type="ECO:0000259" key="8">
    <source>
        <dbReference type="PROSITE" id="PS51846"/>
    </source>
</evidence>
<evidence type="ECO:0000256" key="4">
    <source>
        <dbReference type="ARBA" id="ARBA00022737"/>
    </source>
</evidence>
<organism evidence="9 10">
    <name type="scientific">Micromonospora acroterricola</name>
    <dbReference type="NCBI Taxonomy" id="2202421"/>
    <lineage>
        <taxon>Bacteria</taxon>
        <taxon>Bacillati</taxon>
        <taxon>Actinomycetota</taxon>
        <taxon>Actinomycetes</taxon>
        <taxon>Micromonosporales</taxon>
        <taxon>Micromonosporaceae</taxon>
        <taxon>Micromonospora</taxon>
    </lineage>
</organism>
<keyword evidence="4" id="KW-0677">Repeat</keyword>
<dbReference type="InterPro" id="IPR002550">
    <property type="entry name" value="CNNM"/>
</dbReference>
<keyword evidence="5" id="KW-0129">CBS domain</keyword>
<dbReference type="PROSITE" id="PS51846">
    <property type="entry name" value="CNNM"/>
    <property type="match status" value="1"/>
</dbReference>
<evidence type="ECO:0000256" key="2">
    <source>
        <dbReference type="ARBA" id="ARBA00006337"/>
    </source>
</evidence>
<gene>
    <name evidence="9" type="ORF">DKT68_17000</name>
</gene>
<evidence type="ECO:0000256" key="7">
    <source>
        <dbReference type="SAM" id="Phobius"/>
    </source>
</evidence>
<keyword evidence="3" id="KW-1003">Cell membrane</keyword>
<comment type="subcellular location">
    <subcellularLocation>
        <location evidence="1">Cell membrane</location>
        <topology evidence="1">Multi-pass membrane protein</topology>
    </subcellularLocation>
</comment>
<dbReference type="Pfam" id="PF01595">
    <property type="entry name" value="CNNM"/>
    <property type="match status" value="1"/>
</dbReference>
<accession>A0A317D0V5</accession>
<feature type="transmembrane region" description="Helical" evidence="7">
    <location>
        <begin position="77"/>
        <end position="96"/>
    </location>
</feature>
<reference evidence="9 10" key="1">
    <citation type="submission" date="2018-05" db="EMBL/GenBank/DDBJ databases">
        <title>Micromonospora atacamensis sp. nov., a novel actinobacteria isolated from high altitude Atacama Desert soil.</title>
        <authorList>
            <person name="Carro L."/>
            <person name="Golinska P."/>
            <person name="Klenk H.-P."/>
            <person name="Goodfellow M."/>
        </authorList>
    </citation>
    <scope>NUCLEOTIDE SEQUENCE [LARGE SCALE GENOMIC DNA]</scope>
    <source>
        <strain evidence="9 10">5R2A7</strain>
    </source>
</reference>
<feature type="domain" description="CNNM transmembrane" evidence="8">
    <location>
        <begin position="12"/>
        <end position="170"/>
    </location>
</feature>
<sequence length="170" mass="17264">MSTPLLAAGPTAGLPDLQLIVFAAGLVVLAGLIAMTEAALAAISPARAAELARDGVRGARTLQTVAADVVRHLNLLLLLRLLAELTATTLVALVAVDTFGAGWRAALVTAGAMTVVSFVVVGVAPRTIGRQHAYAVGRAVAPLVRWLGRALNPLASLLILIGNAVTPGRG</sequence>
<keyword evidence="6 7" id="KW-0812">Transmembrane</keyword>
<keyword evidence="6 7" id="KW-0472">Membrane</keyword>
<comment type="caution">
    <text evidence="9">The sequence shown here is derived from an EMBL/GenBank/DDBJ whole genome shotgun (WGS) entry which is preliminary data.</text>
</comment>
<feature type="non-terminal residue" evidence="9">
    <location>
        <position position="170"/>
    </location>
</feature>
<evidence type="ECO:0000256" key="5">
    <source>
        <dbReference type="ARBA" id="ARBA00023122"/>
    </source>
</evidence>
<evidence type="ECO:0000256" key="1">
    <source>
        <dbReference type="ARBA" id="ARBA00004651"/>
    </source>
</evidence>
<protein>
    <recommendedName>
        <fullName evidence="8">CNNM transmembrane domain-containing protein</fullName>
    </recommendedName>
</protein>
<evidence type="ECO:0000313" key="9">
    <source>
        <dbReference type="EMBL" id="PWR08022.1"/>
    </source>
</evidence>
<dbReference type="PANTHER" id="PTHR22777">
    <property type="entry name" value="HEMOLYSIN-RELATED"/>
    <property type="match status" value="1"/>
</dbReference>
<name>A0A317D0V5_9ACTN</name>
<dbReference type="EMBL" id="QGKR01000208">
    <property type="protein sequence ID" value="PWR08022.1"/>
    <property type="molecule type" value="Genomic_DNA"/>
</dbReference>
<proteinExistence type="inferred from homology"/>
<evidence type="ECO:0000313" key="10">
    <source>
        <dbReference type="Proteomes" id="UP000245410"/>
    </source>
</evidence>
<dbReference type="PANTHER" id="PTHR22777:SF32">
    <property type="entry name" value="UPF0053 INNER MEMBRANE PROTEIN YFJD"/>
    <property type="match status" value="1"/>
</dbReference>
<feature type="transmembrane region" description="Helical" evidence="7">
    <location>
        <begin position="20"/>
        <end position="43"/>
    </location>
</feature>
<feature type="transmembrane region" description="Helical" evidence="7">
    <location>
        <begin position="102"/>
        <end position="125"/>
    </location>
</feature>
<evidence type="ECO:0000256" key="6">
    <source>
        <dbReference type="PROSITE-ProRule" id="PRU01193"/>
    </source>
</evidence>
<dbReference type="OrthoDB" id="110231at2"/>
<dbReference type="AlphaFoldDB" id="A0A317D0V5"/>